<dbReference type="Proteomes" id="UP000002058">
    <property type="component" value="Unassembled WGS sequence"/>
</dbReference>
<feature type="compositionally biased region" description="Basic and acidic residues" evidence="1">
    <location>
        <begin position="349"/>
        <end position="360"/>
    </location>
</feature>
<name>C4JE91_UNCRE</name>
<feature type="compositionally biased region" description="Basic and acidic residues" evidence="1">
    <location>
        <begin position="258"/>
        <end position="278"/>
    </location>
</feature>
<organism evidence="2 3">
    <name type="scientific">Uncinocarpus reesii (strain UAMH 1704)</name>
    <dbReference type="NCBI Taxonomy" id="336963"/>
    <lineage>
        <taxon>Eukaryota</taxon>
        <taxon>Fungi</taxon>
        <taxon>Dikarya</taxon>
        <taxon>Ascomycota</taxon>
        <taxon>Pezizomycotina</taxon>
        <taxon>Eurotiomycetes</taxon>
        <taxon>Eurotiomycetidae</taxon>
        <taxon>Onygenales</taxon>
        <taxon>Onygenaceae</taxon>
        <taxon>Uncinocarpus</taxon>
    </lineage>
</organism>
<feature type="compositionally biased region" description="Polar residues" evidence="1">
    <location>
        <begin position="458"/>
        <end position="479"/>
    </location>
</feature>
<feature type="compositionally biased region" description="Basic and acidic residues" evidence="1">
    <location>
        <begin position="128"/>
        <end position="139"/>
    </location>
</feature>
<evidence type="ECO:0000313" key="2">
    <source>
        <dbReference type="EMBL" id="EEP75686.1"/>
    </source>
</evidence>
<dbReference type="KEGG" id="ure:UREG_00532"/>
<dbReference type="EMBL" id="CH476615">
    <property type="protein sequence ID" value="EEP75686.1"/>
    <property type="molecule type" value="Genomic_DNA"/>
</dbReference>
<keyword evidence="3" id="KW-1185">Reference proteome</keyword>
<accession>C4JE91</accession>
<dbReference type="eggNOG" id="ENOG502SH0Q">
    <property type="taxonomic scope" value="Eukaryota"/>
</dbReference>
<dbReference type="GeneID" id="8439453"/>
<dbReference type="OMA" id="AFTRMLM"/>
<feature type="compositionally biased region" description="Polar residues" evidence="1">
    <location>
        <begin position="300"/>
        <end position="325"/>
    </location>
</feature>
<feature type="compositionally biased region" description="Basic residues" evidence="1">
    <location>
        <begin position="279"/>
        <end position="288"/>
    </location>
</feature>
<sequence>MPGHNPFRRKKAASDTPAPPAHASSDVAEQVPGSTIAAAPAAPSDNDPPPTQSSRTKTVRIASPPTLIPPVQPLTPLSGKNITPFQRISMHRGSPPPPMPDSDPESPADEGSLPLDPFDSPEISGSDDYERRQLEDDILRSSPLHTNEEAGIGRYGRQDQGGLGRPISSGGTGFASRALDNAPPTPEQRKRAKMDVDAFARMLLRGSSESSLDGTQPGSQPQDRTAPGGGSNANAHGAEKAILQTASTPRQDIPDGPSKSDRGDENPQVERKPTERKKPPPPKTRHGKPIQTDPDMASIGASTPSPASDKYTSPFNRISLSSPSYNGGRVVSDPPIPSRSSDGSARASIQERRFESRSEPFSKPLTLPKRPPTPPARRNSQLKTHRSSPPVTRSSSTRLPTNTNSPLHMSSIPRTPPPPPSRRRDRESSTSSPSTQSRLSITPDTIAPLNGGADDASENTSLQRSESGSVRSVNRASRLSGSSAVPPRPPPPRRSGGSYAHGSDDSRAARPRSLGSDESGHRFEEKETEEPPAPPRSNAGNILETLSKLQQEVDELRGRYERKPPN</sequence>
<dbReference type="VEuPathDB" id="FungiDB:UREG_00532"/>
<dbReference type="AlphaFoldDB" id="C4JE91"/>
<protein>
    <submittedName>
        <fullName evidence="2">Uncharacterized protein</fullName>
    </submittedName>
</protein>
<dbReference type="HOGENOM" id="CLU_450624_0_0_1"/>
<reference evidence="3" key="1">
    <citation type="journal article" date="2009" name="Genome Res.">
        <title>Comparative genomic analyses of the human fungal pathogens Coccidioides and their relatives.</title>
        <authorList>
            <person name="Sharpton T.J."/>
            <person name="Stajich J.E."/>
            <person name="Rounsley S.D."/>
            <person name="Gardner M.J."/>
            <person name="Wortman J.R."/>
            <person name="Jordar V.S."/>
            <person name="Maiti R."/>
            <person name="Kodira C.D."/>
            <person name="Neafsey D.E."/>
            <person name="Zeng Q."/>
            <person name="Hung C.-Y."/>
            <person name="McMahan C."/>
            <person name="Muszewska A."/>
            <person name="Grynberg M."/>
            <person name="Mandel M.A."/>
            <person name="Kellner E.M."/>
            <person name="Barker B.M."/>
            <person name="Galgiani J.N."/>
            <person name="Orbach M.J."/>
            <person name="Kirkland T.N."/>
            <person name="Cole G.T."/>
            <person name="Henn M.R."/>
            <person name="Birren B.W."/>
            <person name="Taylor J.W."/>
        </authorList>
    </citation>
    <scope>NUCLEOTIDE SEQUENCE [LARGE SCALE GENOMIC DNA]</scope>
    <source>
        <strain evidence="3">UAMH 1704</strain>
    </source>
</reference>
<evidence type="ECO:0000256" key="1">
    <source>
        <dbReference type="SAM" id="MobiDB-lite"/>
    </source>
</evidence>
<feature type="compositionally biased region" description="Low complexity" evidence="1">
    <location>
        <begin position="387"/>
        <end position="401"/>
    </location>
</feature>
<feature type="compositionally biased region" description="Basic and acidic residues" evidence="1">
    <location>
        <begin position="187"/>
        <end position="198"/>
    </location>
</feature>
<gene>
    <name evidence="2" type="ORF">UREG_00532</name>
</gene>
<dbReference type="OrthoDB" id="428854at2759"/>
<feature type="compositionally biased region" description="Basic residues" evidence="1">
    <location>
        <begin position="1"/>
        <end position="11"/>
    </location>
</feature>
<dbReference type="InParanoid" id="C4JE91"/>
<proteinExistence type="predicted"/>
<evidence type="ECO:0000313" key="3">
    <source>
        <dbReference type="Proteomes" id="UP000002058"/>
    </source>
</evidence>
<feature type="region of interest" description="Disordered" evidence="1">
    <location>
        <begin position="1"/>
        <end position="542"/>
    </location>
</feature>
<feature type="compositionally biased region" description="Low complexity" evidence="1">
    <location>
        <begin position="429"/>
        <end position="440"/>
    </location>
</feature>
<dbReference type="RefSeq" id="XP_002541019.1">
    <property type="nucleotide sequence ID" value="XM_002540973.1"/>
</dbReference>
<feature type="compositionally biased region" description="Polar residues" evidence="1">
    <location>
        <begin position="207"/>
        <end position="223"/>
    </location>
</feature>